<comment type="similarity">
    <text evidence="7 8">Belongs to the autoinducer synthase family.</text>
</comment>
<keyword evidence="2 7" id="KW-0673">Quorum sensing</keyword>
<evidence type="ECO:0000256" key="3">
    <source>
        <dbReference type="ARBA" id="ARBA00022679"/>
    </source>
</evidence>
<keyword evidence="4 8" id="KW-0949">S-adenosyl-L-methionine</keyword>
<reference evidence="10 11" key="1">
    <citation type="submission" date="2018-05" db="EMBL/GenBank/DDBJ databases">
        <title>Comparative genomics of bacterial root endophytes of switchgrass collected from native prairies over two seasons.</title>
        <authorList>
            <person name="Tang Y."/>
        </authorList>
    </citation>
    <scope>NUCLEOTIDE SEQUENCE [LARGE SCALE GENOMIC DNA]</scope>
    <source>
        <strain evidence="10 11">NFIX32</strain>
    </source>
</reference>
<dbReference type="AlphaFoldDB" id="A0A318HWX1"/>
<dbReference type="Gene3D" id="3.40.630.30">
    <property type="match status" value="1"/>
</dbReference>
<gene>
    <name evidence="10" type="ORF">NA66_103643</name>
</gene>
<dbReference type="Proteomes" id="UP000247755">
    <property type="component" value="Unassembled WGS sequence"/>
</dbReference>
<dbReference type="SUPFAM" id="SSF55729">
    <property type="entry name" value="Acyl-CoA N-acyltransferases (Nat)"/>
    <property type="match status" value="1"/>
</dbReference>
<evidence type="ECO:0000256" key="8">
    <source>
        <dbReference type="RuleBase" id="RU361135"/>
    </source>
</evidence>
<dbReference type="PANTHER" id="PTHR39322">
    <property type="entry name" value="ACYL-HOMOSERINE-LACTONE SYNTHASE"/>
    <property type="match status" value="1"/>
</dbReference>
<name>A0A318HWX1_BURPY</name>
<dbReference type="GO" id="GO:0009372">
    <property type="term" value="P:quorum sensing"/>
    <property type="evidence" value="ECO:0007669"/>
    <property type="project" value="UniProtKB-UniRule"/>
</dbReference>
<sequence length="239" mass="25915">MFVIVAGKLNDLPFEIRHTLGAYRYDVFMRRLGWALPNAIEHATAEWDQFDDGDTVQVVALDARRQICGSARLLPTSAPYLLQHLLPISSGLTLPSSPTVWELSRFAGSIAHNRSTDMTSGMLLFPHVLAIAMSLGATRIIGVVTRAIARLYRRFGLDLQCIGPEPEISGFPFLVCTIDLTSTTFVELDLDPNALLSTVTWFGPDASETPPGIGLAAMPPSLSDLSECDGANHAFTSNA</sequence>
<dbReference type="GO" id="GO:0007165">
    <property type="term" value="P:signal transduction"/>
    <property type="evidence" value="ECO:0007669"/>
    <property type="project" value="TreeGrafter"/>
</dbReference>
<evidence type="ECO:0000313" key="11">
    <source>
        <dbReference type="Proteomes" id="UP000247755"/>
    </source>
</evidence>
<evidence type="ECO:0000256" key="2">
    <source>
        <dbReference type="ARBA" id="ARBA00022654"/>
    </source>
</evidence>
<dbReference type="Pfam" id="PF00765">
    <property type="entry name" value="Autoind_synth"/>
    <property type="match status" value="1"/>
</dbReference>
<comment type="caution">
    <text evidence="10">The sequence shown here is derived from an EMBL/GenBank/DDBJ whole genome shotgun (WGS) entry which is preliminary data.</text>
</comment>
<evidence type="ECO:0000313" key="10">
    <source>
        <dbReference type="EMBL" id="PXX23115.1"/>
    </source>
</evidence>
<keyword evidence="5 7" id="KW-0071">Autoinducer synthesis</keyword>
<dbReference type="EC" id="2.3.1.184" evidence="1 8"/>
<keyword evidence="9" id="KW-1133">Transmembrane helix</keyword>
<dbReference type="EMBL" id="QJJY01000036">
    <property type="protein sequence ID" value="PXX23115.1"/>
    <property type="molecule type" value="Genomic_DNA"/>
</dbReference>
<dbReference type="PROSITE" id="PS51187">
    <property type="entry name" value="AUTOINDUCER_SYNTH_2"/>
    <property type="match status" value="1"/>
</dbReference>
<keyword evidence="9" id="KW-0472">Membrane</keyword>
<evidence type="ECO:0000256" key="6">
    <source>
        <dbReference type="ARBA" id="ARBA00048576"/>
    </source>
</evidence>
<protein>
    <recommendedName>
        <fullName evidence="1 8">Acyl-homoserine-lactone synthase</fullName>
        <ecNumber evidence="1 8">2.3.1.184</ecNumber>
    </recommendedName>
    <alternativeName>
        <fullName evidence="8">Autoinducer synthesis protein</fullName>
    </alternativeName>
</protein>
<dbReference type="GO" id="GO:0061579">
    <property type="term" value="F:N-acyl homoserine lactone synthase activity"/>
    <property type="evidence" value="ECO:0007669"/>
    <property type="project" value="UniProtKB-UniRule"/>
</dbReference>
<evidence type="ECO:0000256" key="9">
    <source>
        <dbReference type="SAM" id="Phobius"/>
    </source>
</evidence>
<feature type="transmembrane region" description="Helical" evidence="9">
    <location>
        <begin position="124"/>
        <end position="144"/>
    </location>
</feature>
<dbReference type="RefSeq" id="WP_072445079.1">
    <property type="nucleotide sequence ID" value="NZ_QJJY01000036.1"/>
</dbReference>
<keyword evidence="9" id="KW-0812">Transmembrane</keyword>
<evidence type="ECO:0000256" key="5">
    <source>
        <dbReference type="ARBA" id="ARBA00022929"/>
    </source>
</evidence>
<comment type="catalytic activity">
    <reaction evidence="6 8">
        <text>a fatty acyl-[ACP] + S-adenosyl-L-methionine = an N-acyl-L-homoserine lactone + S-methyl-5'-thioadenosine + holo-[ACP] + H(+)</text>
        <dbReference type="Rhea" id="RHEA:10096"/>
        <dbReference type="Rhea" id="RHEA-COMP:9685"/>
        <dbReference type="Rhea" id="RHEA-COMP:14125"/>
        <dbReference type="ChEBI" id="CHEBI:15378"/>
        <dbReference type="ChEBI" id="CHEBI:17509"/>
        <dbReference type="ChEBI" id="CHEBI:55474"/>
        <dbReference type="ChEBI" id="CHEBI:59789"/>
        <dbReference type="ChEBI" id="CHEBI:64479"/>
        <dbReference type="ChEBI" id="CHEBI:138651"/>
        <dbReference type="EC" id="2.3.1.184"/>
    </reaction>
</comment>
<dbReference type="PRINTS" id="PR01549">
    <property type="entry name" value="AUTOINDCRSYN"/>
</dbReference>
<evidence type="ECO:0000256" key="1">
    <source>
        <dbReference type="ARBA" id="ARBA00012340"/>
    </source>
</evidence>
<dbReference type="PROSITE" id="PS00949">
    <property type="entry name" value="AUTOINDUCER_SYNTH_1"/>
    <property type="match status" value="1"/>
</dbReference>
<accession>A0A318HWX1</accession>
<dbReference type="InterPro" id="IPR001690">
    <property type="entry name" value="Autoind_synthase"/>
</dbReference>
<proteinExistence type="inferred from homology"/>
<evidence type="ECO:0000256" key="4">
    <source>
        <dbReference type="ARBA" id="ARBA00022691"/>
    </source>
</evidence>
<dbReference type="InterPro" id="IPR016181">
    <property type="entry name" value="Acyl_CoA_acyltransferase"/>
</dbReference>
<keyword evidence="3 8" id="KW-0808">Transferase</keyword>
<dbReference type="InterPro" id="IPR018311">
    <property type="entry name" value="Autoind_synth_CS"/>
</dbReference>
<evidence type="ECO:0000256" key="7">
    <source>
        <dbReference type="PROSITE-ProRule" id="PRU00533"/>
    </source>
</evidence>
<organism evidence="10 11">
    <name type="scientific">Burkholderia pyrrocinia</name>
    <name type="common">Pseudomonas pyrrocinia</name>
    <dbReference type="NCBI Taxonomy" id="60550"/>
    <lineage>
        <taxon>Bacteria</taxon>
        <taxon>Pseudomonadati</taxon>
        <taxon>Pseudomonadota</taxon>
        <taxon>Betaproteobacteria</taxon>
        <taxon>Burkholderiales</taxon>
        <taxon>Burkholderiaceae</taxon>
        <taxon>Burkholderia</taxon>
        <taxon>Burkholderia cepacia complex</taxon>
    </lineage>
</organism>
<dbReference type="PANTHER" id="PTHR39322:SF1">
    <property type="entry name" value="ISOVALERYL-HOMOSERINE LACTONE SYNTHASE"/>
    <property type="match status" value="1"/>
</dbReference>